<dbReference type="Gramene" id="Ma07_t16100.1">
    <property type="protein sequence ID" value="Ma07_p16100.1"/>
    <property type="gene ID" value="Ma07_g16100"/>
</dbReference>
<reference evidence="2" key="2">
    <citation type="submission" date="2021-05" db="UniProtKB">
        <authorList>
            <consortium name="EnsemblPlants"/>
        </authorList>
    </citation>
    <scope>IDENTIFICATION</scope>
    <source>
        <strain evidence="2">subsp. malaccensis</strain>
    </source>
</reference>
<evidence type="ECO:0000313" key="3">
    <source>
        <dbReference type="Proteomes" id="UP000012960"/>
    </source>
</evidence>
<dbReference type="Proteomes" id="UP000012960">
    <property type="component" value="Unplaced"/>
</dbReference>
<sequence>MINDIIGDLFKLGFGPYVTIADWFKWLPVPFLLSDAIQTWLANWYRRCFICCYCLISSALDLCGRKVNLSSLMPIYTLLYISHPLRPTFPGSHHLVLHG</sequence>
<dbReference type="InParanoid" id="A0A804JWA7"/>
<protein>
    <submittedName>
        <fullName evidence="1">(wild Malaysian banana) hypothetical protein</fullName>
    </submittedName>
</protein>
<name>A0A804JWA7_MUSAM</name>
<organism evidence="2 3">
    <name type="scientific">Musa acuminata subsp. malaccensis</name>
    <name type="common">Wild banana</name>
    <name type="synonym">Musa malaccensis</name>
    <dbReference type="NCBI Taxonomy" id="214687"/>
    <lineage>
        <taxon>Eukaryota</taxon>
        <taxon>Viridiplantae</taxon>
        <taxon>Streptophyta</taxon>
        <taxon>Embryophyta</taxon>
        <taxon>Tracheophyta</taxon>
        <taxon>Spermatophyta</taxon>
        <taxon>Magnoliopsida</taxon>
        <taxon>Liliopsida</taxon>
        <taxon>Zingiberales</taxon>
        <taxon>Musaceae</taxon>
        <taxon>Musa</taxon>
    </lineage>
</organism>
<keyword evidence="3" id="KW-1185">Reference proteome</keyword>
<accession>A0A804JWA7</accession>
<evidence type="ECO:0000313" key="1">
    <source>
        <dbReference type="EMBL" id="CAG1856747.1"/>
    </source>
</evidence>
<proteinExistence type="predicted"/>
<dbReference type="EMBL" id="HG996473">
    <property type="protein sequence ID" value="CAG1856747.1"/>
    <property type="molecule type" value="Genomic_DNA"/>
</dbReference>
<dbReference type="EnsemblPlants" id="Ma07_t16100.1">
    <property type="protein sequence ID" value="Ma07_p16100.1"/>
    <property type="gene ID" value="Ma07_g16100"/>
</dbReference>
<reference evidence="1" key="1">
    <citation type="submission" date="2021-03" db="EMBL/GenBank/DDBJ databases">
        <authorList>
            <consortium name="Genoscope - CEA"/>
            <person name="William W."/>
        </authorList>
    </citation>
    <scope>NUCLEOTIDE SEQUENCE</scope>
    <source>
        <strain evidence="1">Doubled-haploid Pahang</strain>
    </source>
</reference>
<dbReference type="AlphaFoldDB" id="A0A804JWA7"/>
<evidence type="ECO:0000313" key="2">
    <source>
        <dbReference type="EnsemblPlants" id="Ma07_p16100.1"/>
    </source>
</evidence>
<gene>
    <name evidence="1" type="ORF">GSMUA_38910.1</name>
</gene>